<reference evidence="1 2" key="1">
    <citation type="submission" date="2019-08" db="EMBL/GenBank/DDBJ databases">
        <authorList>
            <person name="Alioto T."/>
            <person name="Alioto T."/>
            <person name="Gomez Garrido J."/>
        </authorList>
    </citation>
    <scope>NUCLEOTIDE SEQUENCE [LARGE SCALE GENOMIC DNA]</scope>
</reference>
<organism evidence="1 2">
    <name type="scientific">Cinara cedri</name>
    <dbReference type="NCBI Taxonomy" id="506608"/>
    <lineage>
        <taxon>Eukaryota</taxon>
        <taxon>Metazoa</taxon>
        <taxon>Ecdysozoa</taxon>
        <taxon>Arthropoda</taxon>
        <taxon>Hexapoda</taxon>
        <taxon>Insecta</taxon>
        <taxon>Pterygota</taxon>
        <taxon>Neoptera</taxon>
        <taxon>Paraneoptera</taxon>
        <taxon>Hemiptera</taxon>
        <taxon>Sternorrhyncha</taxon>
        <taxon>Aphidomorpha</taxon>
        <taxon>Aphidoidea</taxon>
        <taxon>Aphididae</taxon>
        <taxon>Lachninae</taxon>
        <taxon>Cinara</taxon>
    </lineage>
</organism>
<proteinExistence type="predicted"/>
<dbReference type="Proteomes" id="UP000325440">
    <property type="component" value="Unassembled WGS sequence"/>
</dbReference>
<accession>A0A5E4MA34</accession>
<dbReference type="AlphaFoldDB" id="A0A5E4MA34"/>
<evidence type="ECO:0000313" key="1">
    <source>
        <dbReference type="EMBL" id="VVC29099.1"/>
    </source>
</evidence>
<sequence length="157" mass="17057">MNTGVCTAGKLIINGGGLAAAAAAQRSARTDATERAKLRERAYARALPVAAADADDGDDDDDERFYALSAAASVFAGGTTISRRNARVVCGKQDDFARAVTTEIHPSRVRSHRRPDENHYCASVVQPSRDGNVAGLANGHVTWRLRWLRWLGWPRLR</sequence>
<keyword evidence="2" id="KW-1185">Reference proteome</keyword>
<name>A0A5E4MA34_9HEMI</name>
<evidence type="ECO:0000313" key="2">
    <source>
        <dbReference type="Proteomes" id="UP000325440"/>
    </source>
</evidence>
<gene>
    <name evidence="1" type="ORF">CINCED_3A013394</name>
</gene>
<protein>
    <submittedName>
        <fullName evidence="1">Uncharacterized protein</fullName>
    </submittedName>
</protein>
<dbReference type="EMBL" id="CABPRJ010000487">
    <property type="protein sequence ID" value="VVC29099.1"/>
    <property type="molecule type" value="Genomic_DNA"/>
</dbReference>